<dbReference type="AlphaFoldDB" id="A0A917XRL2"/>
<sequence length="109" mass="11790">MAWPTHHLRPSLPMEGGTTFHFTDEPIETVLERAFEAAAGKDVRIGGGPATVQRYLRAGLIDELHLAIVPKLIGSGERLLDNLGDGIDGYRVAELVGSPAVAHARLVRR</sequence>
<organism evidence="2 3">
    <name type="scientific">Streptomyces albiflavescens</name>
    <dbReference type="NCBI Taxonomy" id="1623582"/>
    <lineage>
        <taxon>Bacteria</taxon>
        <taxon>Bacillati</taxon>
        <taxon>Actinomycetota</taxon>
        <taxon>Actinomycetes</taxon>
        <taxon>Kitasatosporales</taxon>
        <taxon>Streptomycetaceae</taxon>
        <taxon>Streptomyces</taxon>
    </lineage>
</organism>
<evidence type="ECO:0000313" key="2">
    <source>
        <dbReference type="EMBL" id="GGN50559.1"/>
    </source>
</evidence>
<gene>
    <name evidence="2" type="ORF">GCM10011579_005430</name>
</gene>
<evidence type="ECO:0000313" key="3">
    <source>
        <dbReference type="Proteomes" id="UP000600365"/>
    </source>
</evidence>
<dbReference type="RefSeq" id="WP_229702521.1">
    <property type="nucleotide sequence ID" value="NZ_BMMM01000001.1"/>
</dbReference>
<dbReference type="Pfam" id="PF01872">
    <property type="entry name" value="RibD_C"/>
    <property type="match status" value="1"/>
</dbReference>
<dbReference type="SUPFAM" id="SSF53597">
    <property type="entry name" value="Dihydrofolate reductase-like"/>
    <property type="match status" value="1"/>
</dbReference>
<comment type="caution">
    <text evidence="2">The sequence shown here is derived from an EMBL/GenBank/DDBJ whole genome shotgun (WGS) entry which is preliminary data.</text>
</comment>
<feature type="domain" description="Bacterial bifunctional deaminase-reductase C-terminal" evidence="1">
    <location>
        <begin position="30"/>
        <end position="84"/>
    </location>
</feature>
<dbReference type="Proteomes" id="UP000600365">
    <property type="component" value="Unassembled WGS sequence"/>
</dbReference>
<dbReference type="InterPro" id="IPR002734">
    <property type="entry name" value="RibDG_C"/>
</dbReference>
<keyword evidence="3" id="KW-1185">Reference proteome</keyword>
<proteinExistence type="predicted"/>
<protein>
    <recommendedName>
        <fullName evidence="1">Bacterial bifunctional deaminase-reductase C-terminal domain-containing protein</fullName>
    </recommendedName>
</protein>
<dbReference type="Gene3D" id="3.40.430.10">
    <property type="entry name" value="Dihydrofolate Reductase, subunit A"/>
    <property type="match status" value="1"/>
</dbReference>
<reference evidence="2 3" key="1">
    <citation type="journal article" date="2014" name="Int. J. Syst. Evol. Microbiol.">
        <title>Complete genome sequence of Corynebacterium casei LMG S-19264T (=DSM 44701T), isolated from a smear-ripened cheese.</title>
        <authorList>
            <consortium name="US DOE Joint Genome Institute (JGI-PGF)"/>
            <person name="Walter F."/>
            <person name="Albersmeier A."/>
            <person name="Kalinowski J."/>
            <person name="Ruckert C."/>
        </authorList>
    </citation>
    <scope>NUCLEOTIDE SEQUENCE [LARGE SCALE GENOMIC DNA]</scope>
    <source>
        <strain evidence="2 3">CGMCC 4.7111</strain>
    </source>
</reference>
<dbReference type="GO" id="GO:0009231">
    <property type="term" value="P:riboflavin biosynthetic process"/>
    <property type="evidence" value="ECO:0007669"/>
    <property type="project" value="InterPro"/>
</dbReference>
<dbReference type="EMBL" id="BMMM01000001">
    <property type="protein sequence ID" value="GGN50559.1"/>
    <property type="molecule type" value="Genomic_DNA"/>
</dbReference>
<dbReference type="GO" id="GO:0008703">
    <property type="term" value="F:5-amino-6-(5-phosphoribosylamino)uracil reductase activity"/>
    <property type="evidence" value="ECO:0007669"/>
    <property type="project" value="InterPro"/>
</dbReference>
<name>A0A917XRL2_9ACTN</name>
<evidence type="ECO:0000259" key="1">
    <source>
        <dbReference type="Pfam" id="PF01872"/>
    </source>
</evidence>
<accession>A0A917XRL2</accession>
<dbReference type="InterPro" id="IPR024072">
    <property type="entry name" value="DHFR-like_dom_sf"/>
</dbReference>